<organism evidence="2 3">
    <name type="scientific">Elysia marginata</name>
    <dbReference type="NCBI Taxonomy" id="1093978"/>
    <lineage>
        <taxon>Eukaryota</taxon>
        <taxon>Metazoa</taxon>
        <taxon>Spiralia</taxon>
        <taxon>Lophotrochozoa</taxon>
        <taxon>Mollusca</taxon>
        <taxon>Gastropoda</taxon>
        <taxon>Heterobranchia</taxon>
        <taxon>Euthyneura</taxon>
        <taxon>Panpulmonata</taxon>
        <taxon>Sacoglossa</taxon>
        <taxon>Placobranchoidea</taxon>
        <taxon>Plakobranchidae</taxon>
        <taxon>Elysia</taxon>
    </lineage>
</organism>
<dbReference type="EMBL" id="BMAT01000201">
    <property type="protein sequence ID" value="GFR61515.1"/>
    <property type="molecule type" value="Genomic_DNA"/>
</dbReference>
<dbReference type="Proteomes" id="UP000762676">
    <property type="component" value="Unassembled WGS sequence"/>
</dbReference>
<reference evidence="2 3" key="1">
    <citation type="journal article" date="2021" name="Elife">
        <title>Chloroplast acquisition without the gene transfer in kleptoplastic sea slugs, Plakobranchus ocellatus.</title>
        <authorList>
            <person name="Maeda T."/>
            <person name="Takahashi S."/>
            <person name="Yoshida T."/>
            <person name="Shimamura S."/>
            <person name="Takaki Y."/>
            <person name="Nagai Y."/>
            <person name="Toyoda A."/>
            <person name="Suzuki Y."/>
            <person name="Arimoto A."/>
            <person name="Ishii H."/>
            <person name="Satoh N."/>
            <person name="Nishiyama T."/>
            <person name="Hasebe M."/>
            <person name="Maruyama T."/>
            <person name="Minagawa J."/>
            <person name="Obokata J."/>
            <person name="Shigenobu S."/>
        </authorList>
    </citation>
    <scope>NUCLEOTIDE SEQUENCE [LARGE SCALE GENOMIC DNA]</scope>
</reference>
<sequence length="104" mass="11203">MTAAGQPEKQTAVTSLGSAPAGASLPGLRETAGHWSSHGVCGVTPMSADLWSDLPRLQLIRWSSFCPNVRLSEWPSTSLTNVQSPYPHPPTTLLVPQYHPHAYI</sequence>
<gene>
    <name evidence="2" type="ORF">ElyMa_000105300</name>
</gene>
<name>A0AAV4ELN1_9GAST</name>
<evidence type="ECO:0000256" key="1">
    <source>
        <dbReference type="SAM" id="MobiDB-lite"/>
    </source>
</evidence>
<comment type="caution">
    <text evidence="2">The sequence shown here is derived from an EMBL/GenBank/DDBJ whole genome shotgun (WGS) entry which is preliminary data.</text>
</comment>
<evidence type="ECO:0000313" key="3">
    <source>
        <dbReference type="Proteomes" id="UP000762676"/>
    </source>
</evidence>
<protein>
    <submittedName>
        <fullName evidence="2">Uncharacterized protein</fullName>
    </submittedName>
</protein>
<keyword evidence="3" id="KW-1185">Reference proteome</keyword>
<accession>A0AAV4ELN1</accession>
<proteinExistence type="predicted"/>
<feature type="region of interest" description="Disordered" evidence="1">
    <location>
        <begin position="1"/>
        <end position="30"/>
    </location>
</feature>
<dbReference type="AlphaFoldDB" id="A0AAV4ELN1"/>
<feature type="compositionally biased region" description="Polar residues" evidence="1">
    <location>
        <begin position="8"/>
        <end position="17"/>
    </location>
</feature>
<evidence type="ECO:0000313" key="2">
    <source>
        <dbReference type="EMBL" id="GFR61515.1"/>
    </source>
</evidence>